<organism evidence="9 10">
    <name type="scientific">Vitis vinifera</name>
    <name type="common">Grape</name>
    <dbReference type="NCBI Taxonomy" id="29760"/>
    <lineage>
        <taxon>Eukaryota</taxon>
        <taxon>Viridiplantae</taxon>
        <taxon>Streptophyta</taxon>
        <taxon>Embryophyta</taxon>
        <taxon>Tracheophyta</taxon>
        <taxon>Spermatophyta</taxon>
        <taxon>Magnoliopsida</taxon>
        <taxon>eudicotyledons</taxon>
        <taxon>Gunneridae</taxon>
        <taxon>Pentapetalae</taxon>
        <taxon>rosids</taxon>
        <taxon>Vitales</taxon>
        <taxon>Vitaceae</taxon>
        <taxon>Viteae</taxon>
        <taxon>Vitis</taxon>
    </lineage>
</organism>
<dbReference type="Gene3D" id="3.30.420.10">
    <property type="entry name" value="Ribonuclease H-like superfamily/Ribonuclease H"/>
    <property type="match status" value="1"/>
</dbReference>
<evidence type="ECO:0000256" key="5">
    <source>
        <dbReference type="ARBA" id="ARBA00022759"/>
    </source>
</evidence>
<dbReference type="GO" id="GO:0015074">
    <property type="term" value="P:DNA integration"/>
    <property type="evidence" value="ECO:0007669"/>
    <property type="project" value="InterPro"/>
</dbReference>
<dbReference type="EMBL" id="QGNW01001628">
    <property type="protein sequence ID" value="RVW34716.1"/>
    <property type="molecule type" value="Genomic_DNA"/>
</dbReference>
<dbReference type="CDD" id="cd01647">
    <property type="entry name" value="RT_LTR"/>
    <property type="match status" value="1"/>
</dbReference>
<keyword evidence="4" id="KW-0540">Nuclease</keyword>
<dbReference type="CDD" id="cd09274">
    <property type="entry name" value="RNase_HI_RT_Ty3"/>
    <property type="match status" value="1"/>
</dbReference>
<dbReference type="GO" id="GO:0003676">
    <property type="term" value="F:nucleic acid binding"/>
    <property type="evidence" value="ECO:0007669"/>
    <property type="project" value="InterPro"/>
</dbReference>
<dbReference type="PROSITE" id="PS50994">
    <property type="entry name" value="INTEGRASE"/>
    <property type="match status" value="1"/>
</dbReference>
<dbReference type="GO" id="GO:0016787">
    <property type="term" value="F:hydrolase activity"/>
    <property type="evidence" value="ECO:0007669"/>
    <property type="project" value="UniProtKB-KW"/>
</dbReference>
<dbReference type="InterPro" id="IPR050951">
    <property type="entry name" value="Retrovirus_Pol_polyprotein"/>
</dbReference>
<name>A0A438DH62_VITVI</name>
<dbReference type="GO" id="GO:0004519">
    <property type="term" value="F:endonuclease activity"/>
    <property type="evidence" value="ECO:0007669"/>
    <property type="project" value="UniProtKB-KW"/>
</dbReference>
<dbReference type="Pfam" id="PF17917">
    <property type="entry name" value="RT_RNaseH"/>
    <property type="match status" value="1"/>
</dbReference>
<evidence type="ECO:0000256" key="1">
    <source>
        <dbReference type="ARBA" id="ARBA00012493"/>
    </source>
</evidence>
<dbReference type="SUPFAM" id="SSF56672">
    <property type="entry name" value="DNA/RNA polymerases"/>
    <property type="match status" value="1"/>
</dbReference>
<reference evidence="9 10" key="1">
    <citation type="journal article" date="2018" name="PLoS Genet.">
        <title>Population sequencing reveals clonal diversity and ancestral inbreeding in the grapevine cultivar Chardonnay.</title>
        <authorList>
            <person name="Roach M.J."/>
            <person name="Johnson D.L."/>
            <person name="Bohlmann J."/>
            <person name="van Vuuren H.J."/>
            <person name="Jones S.J."/>
            <person name="Pretorius I.S."/>
            <person name="Schmidt S.A."/>
            <person name="Borneman A.R."/>
        </authorList>
    </citation>
    <scope>NUCLEOTIDE SEQUENCE [LARGE SCALE GENOMIC DNA]</scope>
    <source>
        <strain evidence="10">cv. Chardonnay</strain>
        <tissue evidence="9">Leaf</tissue>
    </source>
</reference>
<dbReference type="Pfam" id="PF13650">
    <property type="entry name" value="Asp_protease_2"/>
    <property type="match status" value="1"/>
</dbReference>
<dbReference type="EC" id="2.7.7.49" evidence="1"/>
<evidence type="ECO:0000256" key="2">
    <source>
        <dbReference type="ARBA" id="ARBA00022679"/>
    </source>
</evidence>
<evidence type="ECO:0000256" key="4">
    <source>
        <dbReference type="ARBA" id="ARBA00022722"/>
    </source>
</evidence>
<keyword evidence="2" id="KW-0808">Transferase</keyword>
<sequence length="1231" mass="141573">MNEEMLKKSTSPPFPQALHGKKGVRNAAEILEVLRQVKVNIPLLDMIKQVPTYAKFLKDLCTIKRGLTVNKKAFLTEQVSAILQCKSPLKYKDPGSPTISVMIGGKVVEKALLDLGASVNLLPYSVYKQLGLGELKSTTITLSLADRSVKIPRGVIEDVLVQVDNFYYPVYFIVLDTDPTVKEANLVPIILGRPFLATSNAIINCRNGLMQLTFGNMTLDLNIFYMSKKQITPEEEEGPEELCIIDTLVEEHCNQNMQDKLNESLMDFEEGFSESPIGLATLQSWRKIEEILPLFNKEEEASAEKEIPKLILKPLPVELKYTYLEENNQCPVVISSSLTSHQENCLMEVLKRCKKAIGWQISDLKGISPLVCTHHIYMEEEAKPICQFQRRLNPHLQEVVRAEVLKLLQARIIYPISDSPWVSPTQVVPKKSGITVVQNEKRRNYYTPHFRLEGYFQIEIDLADQEKTTFTCPFGTYAYRRMPFGLCNAPATFQRCMLSIFSDMVERIMEVFMDDITVYGGTFEECLVNLEAVFHRCIEKDLVLNWEKCHFMVRQGIVLGHIISERGIEVDKAKVELIVKLPSPTTVKGVRQFLGHAGFYRRFIKGFSSLSKPLCELLAKDAKFIWDERCQNSFDQLKKFLTTTPIVRAPNWQLPFELMCDASDFAIGAILGQREDGKPYVIYYASKTLNEAQRNYTTTEKELLAVVFALDKFRAYLVGSFIIVFTDHSALKYLLTKQDAKARLIRWILLLQEFDLQIKDKKEVENVVADHLSRLVIAHNSHPLPINDDFPKESLMFLVKTLWYAHIANYLVTGEIPSEWNAQDRKHFFAKIHAYYWEEPFLFKYCADQIIRKCVPEDEQQGILSHCHENACGGHFASQKTAMKVLQSGFTWPSLFKDAHIMCRSCDRFQRLGKLTKRNQMPMNPILIVELFDVWGIDFMGPFPMSFGNSYILVGVDYVSKWVEAIPCKQNDHRVVLKFLKENIFSRFGVPKAIISDGGAHFCNKPFEALLSKYGVKHKVATPYHPQTSGQVELANREIKNILMKVVNSNRKDWSIRLHNSLWAYRTAYKTILGMSPYRLVYGKACHLPVEVEYKAWWAIKKLNMDLIKAGEKRYLDLNEMEELRNNAYINSKVAKQRMKKWHDQLISNKEFQEGQRVLLYDTRLHIFPGKLKSRWIGPFIIHRVCSNGVVELLNSNGKDTFKVNGYRLKPFMEPFKPEKEEINLLEPQKA</sequence>
<dbReference type="PANTHER" id="PTHR37984:SF5">
    <property type="entry name" value="PROTEIN NYNRIN-LIKE"/>
    <property type="match status" value="1"/>
</dbReference>
<dbReference type="InterPro" id="IPR043502">
    <property type="entry name" value="DNA/RNA_pol_sf"/>
</dbReference>
<dbReference type="FunFam" id="3.10.20.370:FF:000001">
    <property type="entry name" value="Retrovirus-related Pol polyprotein from transposon 17.6-like protein"/>
    <property type="match status" value="1"/>
</dbReference>
<dbReference type="InterPro" id="IPR012337">
    <property type="entry name" value="RNaseH-like_sf"/>
</dbReference>
<dbReference type="Gene3D" id="1.10.340.70">
    <property type="match status" value="1"/>
</dbReference>
<evidence type="ECO:0000256" key="3">
    <source>
        <dbReference type="ARBA" id="ARBA00022695"/>
    </source>
</evidence>
<dbReference type="Pfam" id="PF17921">
    <property type="entry name" value="Integrase_H2C2"/>
    <property type="match status" value="1"/>
</dbReference>
<dbReference type="GO" id="GO:0003964">
    <property type="term" value="F:RNA-directed DNA polymerase activity"/>
    <property type="evidence" value="ECO:0007669"/>
    <property type="project" value="UniProtKB-KW"/>
</dbReference>
<dbReference type="InterPro" id="IPR041373">
    <property type="entry name" value="RT_RNaseH"/>
</dbReference>
<evidence type="ECO:0000256" key="6">
    <source>
        <dbReference type="ARBA" id="ARBA00022801"/>
    </source>
</evidence>
<dbReference type="InterPro" id="IPR043128">
    <property type="entry name" value="Rev_trsase/Diguanyl_cyclase"/>
</dbReference>
<dbReference type="Pfam" id="PF00665">
    <property type="entry name" value="rve"/>
    <property type="match status" value="1"/>
</dbReference>
<gene>
    <name evidence="9" type="primary">TY3B-G_214</name>
    <name evidence="9" type="ORF">CK203_117659</name>
</gene>
<dbReference type="InterPro" id="IPR001584">
    <property type="entry name" value="Integrase_cat-core"/>
</dbReference>
<protein>
    <recommendedName>
        <fullName evidence="1">RNA-directed DNA polymerase</fullName>
        <ecNumber evidence="1">2.7.7.49</ecNumber>
    </recommendedName>
</protein>
<proteinExistence type="predicted"/>
<keyword evidence="6" id="KW-0378">Hydrolase</keyword>
<dbReference type="AlphaFoldDB" id="A0A438DH62"/>
<comment type="caution">
    <text evidence="9">The sequence shown here is derived from an EMBL/GenBank/DDBJ whole genome shotgun (WGS) entry which is preliminary data.</text>
</comment>
<accession>A0A438DH62</accession>
<keyword evidence="7" id="KW-0695">RNA-directed DNA polymerase</keyword>
<feature type="domain" description="Integrase catalytic" evidence="8">
    <location>
        <begin position="921"/>
        <end position="1085"/>
    </location>
</feature>
<dbReference type="InterPro" id="IPR000477">
    <property type="entry name" value="RT_dom"/>
</dbReference>
<dbReference type="InterPro" id="IPR036397">
    <property type="entry name" value="RNaseH_sf"/>
</dbReference>
<dbReference type="Gene3D" id="3.10.10.10">
    <property type="entry name" value="HIV Type 1 Reverse Transcriptase, subunit A, domain 1"/>
    <property type="match status" value="2"/>
</dbReference>
<dbReference type="SUPFAM" id="SSF50630">
    <property type="entry name" value="Acid proteases"/>
    <property type="match status" value="1"/>
</dbReference>
<dbReference type="FunFam" id="3.30.70.270:FF:000020">
    <property type="entry name" value="Transposon Tf2-6 polyprotein-like Protein"/>
    <property type="match status" value="1"/>
</dbReference>
<evidence type="ECO:0000313" key="10">
    <source>
        <dbReference type="Proteomes" id="UP000288805"/>
    </source>
</evidence>
<keyword evidence="5" id="KW-0255">Endonuclease</keyword>
<dbReference type="Gene3D" id="2.40.70.10">
    <property type="entry name" value="Acid Proteases"/>
    <property type="match status" value="1"/>
</dbReference>
<dbReference type="InterPro" id="IPR041588">
    <property type="entry name" value="Integrase_H2C2"/>
</dbReference>
<dbReference type="SUPFAM" id="SSF53098">
    <property type="entry name" value="Ribonuclease H-like"/>
    <property type="match status" value="1"/>
</dbReference>
<keyword evidence="3" id="KW-0548">Nucleotidyltransferase</keyword>
<dbReference type="CDD" id="cd00303">
    <property type="entry name" value="retropepsin_like"/>
    <property type="match status" value="1"/>
</dbReference>
<evidence type="ECO:0000313" key="9">
    <source>
        <dbReference type="EMBL" id="RVW34716.1"/>
    </source>
</evidence>
<dbReference type="Gene3D" id="3.30.70.270">
    <property type="match status" value="2"/>
</dbReference>
<dbReference type="Proteomes" id="UP000288805">
    <property type="component" value="Unassembled WGS sequence"/>
</dbReference>
<dbReference type="InterPro" id="IPR021109">
    <property type="entry name" value="Peptidase_aspartic_dom_sf"/>
</dbReference>
<evidence type="ECO:0000259" key="8">
    <source>
        <dbReference type="PROSITE" id="PS50994"/>
    </source>
</evidence>
<evidence type="ECO:0000256" key="7">
    <source>
        <dbReference type="ARBA" id="ARBA00022918"/>
    </source>
</evidence>
<dbReference type="PANTHER" id="PTHR37984">
    <property type="entry name" value="PROTEIN CBG26694"/>
    <property type="match status" value="1"/>
</dbReference>
<dbReference type="Pfam" id="PF00078">
    <property type="entry name" value="RVT_1"/>
    <property type="match status" value="1"/>
</dbReference>